<comment type="caution">
    <text evidence="2">The sequence shown here is derived from an EMBL/GenBank/DDBJ whole genome shotgun (WGS) entry which is preliminary data.</text>
</comment>
<dbReference type="AlphaFoldDB" id="A0A0F9QLG1"/>
<gene>
    <name evidence="2" type="ORF">LCGC14_0687320</name>
</gene>
<protein>
    <submittedName>
        <fullName evidence="2">Uncharacterized protein</fullName>
    </submittedName>
</protein>
<reference evidence="2" key="1">
    <citation type="journal article" date="2015" name="Nature">
        <title>Complex archaea that bridge the gap between prokaryotes and eukaryotes.</title>
        <authorList>
            <person name="Spang A."/>
            <person name="Saw J.H."/>
            <person name="Jorgensen S.L."/>
            <person name="Zaremba-Niedzwiedzka K."/>
            <person name="Martijn J."/>
            <person name="Lind A.E."/>
            <person name="van Eijk R."/>
            <person name="Schleper C."/>
            <person name="Guy L."/>
            <person name="Ettema T.J."/>
        </authorList>
    </citation>
    <scope>NUCLEOTIDE SEQUENCE</scope>
</reference>
<proteinExistence type="predicted"/>
<feature type="region of interest" description="Disordered" evidence="1">
    <location>
        <begin position="79"/>
        <end position="98"/>
    </location>
</feature>
<name>A0A0F9QLG1_9ZZZZ</name>
<organism evidence="2">
    <name type="scientific">marine sediment metagenome</name>
    <dbReference type="NCBI Taxonomy" id="412755"/>
    <lineage>
        <taxon>unclassified sequences</taxon>
        <taxon>metagenomes</taxon>
        <taxon>ecological metagenomes</taxon>
    </lineage>
</organism>
<accession>A0A0F9QLG1</accession>
<evidence type="ECO:0000256" key="1">
    <source>
        <dbReference type="SAM" id="MobiDB-lite"/>
    </source>
</evidence>
<dbReference type="EMBL" id="LAZR01001416">
    <property type="protein sequence ID" value="KKN45020.1"/>
    <property type="molecule type" value="Genomic_DNA"/>
</dbReference>
<evidence type="ECO:0000313" key="2">
    <source>
        <dbReference type="EMBL" id="KKN45020.1"/>
    </source>
</evidence>
<sequence>MDDQALQTQAAEARETFEREVYAPVFTEKCAELGVTFPDDESLGAALDTVRHIKAAAAEQTVDLTKSAHSDLMAAIGLERPEEKAASDQRTKEAAEAAEGERLKAAFGTLVAASQ</sequence>